<dbReference type="AlphaFoldDB" id="A0A6I5SW54"/>
<reference evidence="1 2" key="2">
    <citation type="journal article" date="2020" name="Mol. Biol. Evol.">
        <title>Life and death of selfish genes: comparative genomics reveals the dynamic evolution of cytoplasmic incompatibility.</title>
        <authorList>
            <person name="Martinez J."/>
            <person name="Klasson L."/>
            <person name="Welch J."/>
            <person name="Jiggins F.M."/>
        </authorList>
    </citation>
    <scope>NUCLEOTIDE SEQUENCE [LARGE SCALE GENOMIC DNA]</scope>
    <source>
        <strain evidence="1">WStv</strain>
    </source>
</reference>
<dbReference type="RefSeq" id="WP_164224466.1">
    <property type="nucleotide sequence ID" value="NZ_CP050531.1"/>
</dbReference>
<evidence type="ECO:0000313" key="2">
    <source>
        <dbReference type="Proteomes" id="UP000515744"/>
    </source>
</evidence>
<name>A0A6I5SW54_WOLPI</name>
<protein>
    <submittedName>
        <fullName evidence="1">Uncharacterized protein</fullName>
    </submittedName>
</protein>
<dbReference type="EMBL" id="CP050531">
    <property type="protein sequence ID" value="QMV46431.1"/>
    <property type="molecule type" value="Genomic_DNA"/>
</dbReference>
<accession>A0A6I5SW54</accession>
<reference evidence="2" key="1">
    <citation type="journal article" date="2020" name="Mol. Biol.">
        <title>Life and death of selfish genes: comparative genomics reveals the dynamic evolution of cytoplasmic incompatibility.</title>
        <authorList>
            <person name="Martinez J."/>
            <person name="Klasson L."/>
            <person name="Welch J."/>
            <person name="Jiggins F.M."/>
        </authorList>
    </citation>
    <scope>NUCLEOTIDE SEQUENCE [LARGE SCALE GENOMIC DNA]</scope>
</reference>
<dbReference type="Proteomes" id="UP000515744">
    <property type="component" value="Chromosome"/>
</dbReference>
<sequence length="62" mass="7175">MQNATGKAREYIEKQIEFAKEQSEQIRKDIEGIINSDPDLKKKIKTNIFKTVLNLGCYDKNS</sequence>
<proteinExistence type="predicted"/>
<organism evidence="1 2">
    <name type="scientific">Wolbachia pipientis</name>
    <dbReference type="NCBI Taxonomy" id="955"/>
    <lineage>
        <taxon>Bacteria</taxon>
        <taxon>Pseudomonadati</taxon>
        <taxon>Pseudomonadota</taxon>
        <taxon>Alphaproteobacteria</taxon>
        <taxon>Rickettsiales</taxon>
        <taxon>Anaplasmataceae</taxon>
        <taxon>Wolbachieae</taxon>
        <taxon>Wolbachia</taxon>
    </lineage>
</organism>
<gene>
    <name evidence="1" type="ORF">HC358_05355</name>
</gene>
<evidence type="ECO:0000313" key="1">
    <source>
        <dbReference type="EMBL" id="QMV46431.1"/>
    </source>
</evidence>